<dbReference type="InterPro" id="IPR017452">
    <property type="entry name" value="GPCR_Rhodpsn_7TM"/>
</dbReference>
<accession>A0ABM1L659</accession>
<gene>
    <name evidence="10" type="primary">LOC107122818</name>
</gene>
<feature type="transmembrane region" description="Helical" evidence="7">
    <location>
        <begin position="26"/>
        <end position="49"/>
    </location>
</feature>
<comment type="subcellular location">
    <subcellularLocation>
        <location evidence="7">Cell membrane</location>
        <topology evidence="7">Multi-pass membrane protein</topology>
    </subcellularLocation>
    <subcellularLocation>
        <location evidence="1">Membrane</location>
        <topology evidence="1">Multi-pass membrane protein</topology>
    </subcellularLocation>
</comment>
<dbReference type="Pfam" id="PF13853">
    <property type="entry name" value="7tm_4"/>
    <property type="match status" value="1"/>
</dbReference>
<dbReference type="Gene3D" id="1.20.1070.10">
    <property type="entry name" value="Rhodopsin 7-helix transmembrane proteins"/>
    <property type="match status" value="1"/>
</dbReference>
<dbReference type="InterPro" id="IPR000725">
    <property type="entry name" value="Olfact_rcpt"/>
</dbReference>
<evidence type="ECO:0000256" key="6">
    <source>
        <dbReference type="RuleBase" id="RU000688"/>
    </source>
</evidence>
<keyword evidence="6" id="KW-0675">Receptor</keyword>
<dbReference type="RefSeq" id="XP_015281446.1">
    <property type="nucleotide sequence ID" value="XM_015425960.1"/>
</dbReference>
<dbReference type="SUPFAM" id="SSF81321">
    <property type="entry name" value="Family A G protein-coupled receptor-like"/>
    <property type="match status" value="1"/>
</dbReference>
<dbReference type="PROSITE" id="PS00237">
    <property type="entry name" value="G_PROTEIN_RECEP_F1_1"/>
    <property type="match status" value="1"/>
</dbReference>
<protein>
    <recommendedName>
        <fullName evidence="7">Olfactory receptor</fullName>
    </recommendedName>
</protein>
<keyword evidence="7" id="KW-1003">Cell membrane</keyword>
<name>A0ABM1L659_GEKJA</name>
<keyword evidence="2 6" id="KW-0812">Transmembrane</keyword>
<feature type="transmembrane region" description="Helical" evidence="7">
    <location>
        <begin position="239"/>
        <end position="261"/>
    </location>
</feature>
<evidence type="ECO:0000256" key="7">
    <source>
        <dbReference type="RuleBase" id="RU363047"/>
    </source>
</evidence>
<feature type="transmembrane region" description="Helical" evidence="7">
    <location>
        <begin position="142"/>
        <end position="163"/>
    </location>
</feature>
<evidence type="ECO:0000259" key="8">
    <source>
        <dbReference type="PROSITE" id="PS50262"/>
    </source>
</evidence>
<feature type="transmembrane region" description="Helical" evidence="7">
    <location>
        <begin position="61"/>
        <end position="79"/>
    </location>
</feature>
<feature type="domain" description="G-protein coupled receptors family 1 profile" evidence="8">
    <location>
        <begin position="41"/>
        <end position="291"/>
    </location>
</feature>
<dbReference type="PRINTS" id="PR00245">
    <property type="entry name" value="OLFACTORYR"/>
</dbReference>
<evidence type="ECO:0000313" key="10">
    <source>
        <dbReference type="RefSeq" id="XP_015281446.1"/>
    </source>
</evidence>
<dbReference type="Proteomes" id="UP000694871">
    <property type="component" value="Unplaced"/>
</dbReference>
<feature type="transmembrane region" description="Helical" evidence="7">
    <location>
        <begin position="273"/>
        <end position="293"/>
    </location>
</feature>
<keyword evidence="3 7" id="KW-1133">Transmembrane helix</keyword>
<dbReference type="GeneID" id="107122818"/>
<reference evidence="10" key="1">
    <citation type="submission" date="2025-08" db="UniProtKB">
        <authorList>
            <consortium name="RefSeq"/>
        </authorList>
    </citation>
    <scope>IDENTIFICATION</scope>
</reference>
<comment type="similarity">
    <text evidence="6">Belongs to the G-protein coupled receptor 1 family.</text>
</comment>
<dbReference type="InterPro" id="IPR000276">
    <property type="entry name" value="GPCR_Rhodpsn"/>
</dbReference>
<keyword evidence="4 7" id="KW-0472">Membrane</keyword>
<keyword evidence="6" id="KW-0297">G-protein coupled receptor</keyword>
<feature type="transmembrane region" description="Helical" evidence="7">
    <location>
        <begin position="99"/>
        <end position="121"/>
    </location>
</feature>
<keyword evidence="7" id="KW-0552">Olfaction</keyword>
<evidence type="ECO:0000313" key="9">
    <source>
        <dbReference type="Proteomes" id="UP000694871"/>
    </source>
</evidence>
<evidence type="ECO:0000256" key="3">
    <source>
        <dbReference type="ARBA" id="ARBA00022989"/>
    </source>
</evidence>
<dbReference type="PRINTS" id="PR00237">
    <property type="entry name" value="GPCRRHODOPSN"/>
</dbReference>
<evidence type="ECO:0000256" key="4">
    <source>
        <dbReference type="ARBA" id="ARBA00023136"/>
    </source>
</evidence>
<evidence type="ECO:0000256" key="2">
    <source>
        <dbReference type="ARBA" id="ARBA00022692"/>
    </source>
</evidence>
<keyword evidence="5 6" id="KW-0807">Transducer</keyword>
<feature type="transmembrane region" description="Helical" evidence="7">
    <location>
        <begin position="208"/>
        <end position="227"/>
    </location>
</feature>
<keyword evidence="9" id="KW-1185">Reference proteome</keyword>
<sequence length="313" mass="35682">MNHKNVTQVSEFLIRGFTSQPELQKILFPFFLFVYLLTLLGNVTIIFVIRSDAQLLQTPMYFLLSFLAVCDLGFCSNIIPKALVNLVSQKKTISYHGCLTQIFFAIFIGNADSYILASMAYDRFVAICRPLYYSAMMSRKRCLQLAAVSWAIPFFHSVLYTVMMSQVEFCNPGEIPQFFCDLYPVLDVSCSDSSIIDLVLMTEGLVEIMGPFVLILISYIFIFYTILKIPSAVAKRKAFSTCGSHICVVVMYFGGISFVYFNPNAKHPEHKDTVAAIMYTLVTPMLNPFIYTLRNNEMKAAMKRVYRKYFHSS</sequence>
<dbReference type="PANTHER" id="PTHR48001">
    <property type="entry name" value="OLFACTORY RECEPTOR"/>
    <property type="match status" value="1"/>
</dbReference>
<proteinExistence type="inferred from homology"/>
<organism evidence="9 10">
    <name type="scientific">Gekko japonicus</name>
    <name type="common">Schlegel's Japanese gecko</name>
    <dbReference type="NCBI Taxonomy" id="146911"/>
    <lineage>
        <taxon>Eukaryota</taxon>
        <taxon>Metazoa</taxon>
        <taxon>Chordata</taxon>
        <taxon>Craniata</taxon>
        <taxon>Vertebrata</taxon>
        <taxon>Euteleostomi</taxon>
        <taxon>Lepidosauria</taxon>
        <taxon>Squamata</taxon>
        <taxon>Bifurcata</taxon>
        <taxon>Gekkota</taxon>
        <taxon>Gekkonidae</taxon>
        <taxon>Gekkoninae</taxon>
        <taxon>Gekko</taxon>
    </lineage>
</organism>
<dbReference type="PROSITE" id="PS50262">
    <property type="entry name" value="G_PROTEIN_RECEP_F1_2"/>
    <property type="match status" value="1"/>
</dbReference>
<keyword evidence="7" id="KW-0716">Sensory transduction</keyword>
<evidence type="ECO:0000256" key="1">
    <source>
        <dbReference type="ARBA" id="ARBA00004141"/>
    </source>
</evidence>
<evidence type="ECO:0000256" key="5">
    <source>
        <dbReference type="ARBA" id="ARBA00023224"/>
    </source>
</evidence>